<name>A0AC35UAH7_9BILA</name>
<dbReference type="Proteomes" id="UP000095286">
    <property type="component" value="Unplaced"/>
</dbReference>
<sequence length="247" mass="28464">MDVPRVSFYKPPRQSMHNSYHSYKDENESRFGVESELDGRNQVLEIKPSFLFPNQRNGPPNKLPRRPIMSVENELEIEALVVPKTRKPSKDTDLTRAISYPPPPMSNIIHGEHVNEKVPEEKDFWVVVFGINAQTEKGVFEKMECHGKIVKKTMKKGASFFHIRYASSSYAKKALARGTFHYDDKNIAGVQRCEDLIFLDDEEEVKIDGSFRNRPNINQPLKAFPTTNGNQESQNSLVDRLVNYLFY</sequence>
<evidence type="ECO:0000313" key="1">
    <source>
        <dbReference type="Proteomes" id="UP000095286"/>
    </source>
</evidence>
<accession>A0AC35UAH7</accession>
<organism evidence="1 2">
    <name type="scientific">Rhabditophanes sp. KR3021</name>
    <dbReference type="NCBI Taxonomy" id="114890"/>
    <lineage>
        <taxon>Eukaryota</taxon>
        <taxon>Metazoa</taxon>
        <taxon>Ecdysozoa</taxon>
        <taxon>Nematoda</taxon>
        <taxon>Chromadorea</taxon>
        <taxon>Rhabditida</taxon>
        <taxon>Tylenchina</taxon>
        <taxon>Panagrolaimomorpha</taxon>
        <taxon>Strongyloidoidea</taxon>
        <taxon>Alloionematidae</taxon>
        <taxon>Rhabditophanes</taxon>
    </lineage>
</organism>
<dbReference type="WBParaSite" id="RSKR_0000924000.1">
    <property type="protein sequence ID" value="RSKR_0000924000.1"/>
    <property type="gene ID" value="RSKR_0000924000"/>
</dbReference>
<protein>
    <submittedName>
        <fullName evidence="2">Nucleoporin NUP35</fullName>
    </submittedName>
</protein>
<evidence type="ECO:0000313" key="2">
    <source>
        <dbReference type="WBParaSite" id="RSKR_0000924000.1"/>
    </source>
</evidence>
<reference evidence="2" key="1">
    <citation type="submission" date="2016-11" db="UniProtKB">
        <authorList>
            <consortium name="WormBaseParasite"/>
        </authorList>
    </citation>
    <scope>IDENTIFICATION</scope>
    <source>
        <strain evidence="2">KR3021</strain>
    </source>
</reference>
<proteinExistence type="predicted"/>